<feature type="domain" description="RNase III" evidence="13">
    <location>
        <begin position="26"/>
        <end position="147"/>
    </location>
</feature>
<dbReference type="PROSITE" id="PS50142">
    <property type="entry name" value="RNASE_3_2"/>
    <property type="match status" value="1"/>
</dbReference>
<dbReference type="EC" id="3.1.26.3" evidence="11"/>
<feature type="active site" evidence="11">
    <location>
        <position position="136"/>
    </location>
</feature>
<keyword evidence="11" id="KW-0699">rRNA-binding</keyword>
<dbReference type="SMART" id="SM00358">
    <property type="entry name" value="DSRM"/>
    <property type="match status" value="1"/>
</dbReference>
<keyword evidence="8 11" id="KW-0460">Magnesium</keyword>
<dbReference type="SUPFAM" id="SSF69065">
    <property type="entry name" value="RNase III domain-like"/>
    <property type="match status" value="1"/>
</dbReference>
<proteinExistence type="inferred from homology"/>
<accession>A0A845PUH7</accession>
<dbReference type="GO" id="GO:0005737">
    <property type="term" value="C:cytoplasm"/>
    <property type="evidence" value="ECO:0007669"/>
    <property type="project" value="UniProtKB-SubCell"/>
</dbReference>
<comment type="catalytic activity">
    <reaction evidence="1 11">
        <text>Endonucleolytic cleavage to 5'-phosphomonoester.</text>
        <dbReference type="EC" id="3.1.26.3"/>
    </reaction>
</comment>
<evidence type="ECO:0000256" key="2">
    <source>
        <dbReference type="ARBA" id="ARBA00010183"/>
    </source>
</evidence>
<dbReference type="GO" id="GO:0006397">
    <property type="term" value="P:mRNA processing"/>
    <property type="evidence" value="ECO:0007669"/>
    <property type="project" value="UniProtKB-UniRule"/>
</dbReference>
<evidence type="ECO:0000256" key="11">
    <source>
        <dbReference type="HAMAP-Rule" id="MF_00104"/>
    </source>
</evidence>
<dbReference type="Gene3D" id="1.10.1520.10">
    <property type="entry name" value="Ribonuclease III domain"/>
    <property type="match status" value="1"/>
</dbReference>
<evidence type="ECO:0000313" key="15">
    <source>
        <dbReference type="Proteomes" id="UP000553459"/>
    </source>
</evidence>
<dbReference type="SMART" id="SM00535">
    <property type="entry name" value="RIBOc"/>
    <property type="match status" value="1"/>
</dbReference>
<comment type="subunit">
    <text evidence="11">Homodimer.</text>
</comment>
<gene>
    <name evidence="11" type="primary">rnc</name>
    <name evidence="14" type="ORF">GNY06_07905</name>
</gene>
<dbReference type="GO" id="GO:0006364">
    <property type="term" value="P:rRNA processing"/>
    <property type="evidence" value="ECO:0007669"/>
    <property type="project" value="UniProtKB-UniRule"/>
</dbReference>
<evidence type="ECO:0000259" key="13">
    <source>
        <dbReference type="PROSITE" id="PS50142"/>
    </source>
</evidence>
<evidence type="ECO:0000256" key="9">
    <source>
        <dbReference type="ARBA" id="ARBA00022884"/>
    </source>
</evidence>
<comment type="similarity">
    <text evidence="2">Belongs to the ribonuclease III family.</text>
</comment>
<dbReference type="PROSITE" id="PS50137">
    <property type="entry name" value="DS_RBD"/>
    <property type="match status" value="1"/>
</dbReference>
<comment type="cofactor">
    <cofactor evidence="11">
        <name>Mg(2+)</name>
        <dbReference type="ChEBI" id="CHEBI:18420"/>
    </cofactor>
</comment>
<feature type="binding site" evidence="11">
    <location>
        <position position="65"/>
    </location>
    <ligand>
        <name>Mg(2+)</name>
        <dbReference type="ChEBI" id="CHEBI:18420"/>
    </ligand>
</feature>
<evidence type="ECO:0000259" key="12">
    <source>
        <dbReference type="PROSITE" id="PS50137"/>
    </source>
</evidence>
<keyword evidence="11" id="KW-0698">rRNA processing</keyword>
<dbReference type="GO" id="GO:0046872">
    <property type="term" value="F:metal ion binding"/>
    <property type="evidence" value="ECO:0007669"/>
    <property type="project" value="UniProtKB-KW"/>
</dbReference>
<evidence type="ECO:0000256" key="3">
    <source>
        <dbReference type="ARBA" id="ARBA00022664"/>
    </source>
</evidence>
<sequence length="255" mass="29431">MEIKNYFSNILKKRTENLSEKDKTFKAAINKLTGYKVNDLSLFKEAFTLKSQITTKEAFNYERLEYLGDAVLGSIVSCYIFHEYPHANEGFLTQMKSKVVNRKNLNALGERLGLTEFLQNKENTTLSENIQGNLFEALVGAIYQDVDYDKCREIVLGQLLTKQDILNLENKIISYKGLLLEWGQKQKINLRFETSEENYINKSVHFRSSVWIEDKQISNASEASKKKAEEKAAQRAYYALQKKENINGENKKNTP</sequence>
<evidence type="ECO:0000256" key="4">
    <source>
        <dbReference type="ARBA" id="ARBA00022722"/>
    </source>
</evidence>
<dbReference type="InterPro" id="IPR036389">
    <property type="entry name" value="RNase_III_sf"/>
</dbReference>
<evidence type="ECO:0000313" key="14">
    <source>
        <dbReference type="EMBL" id="NAW51305.1"/>
    </source>
</evidence>
<dbReference type="RefSeq" id="WP_166519586.1">
    <property type="nucleotide sequence ID" value="NZ_JAAABJ010000518.1"/>
</dbReference>
<dbReference type="Gene3D" id="3.30.160.20">
    <property type="match status" value="1"/>
</dbReference>
<dbReference type="HAMAP" id="MF_00104">
    <property type="entry name" value="RNase_III"/>
    <property type="match status" value="1"/>
</dbReference>
<organism evidence="14 15">
    <name type="scientific">Elizabethkingia argenteiflava</name>
    <dbReference type="NCBI Taxonomy" id="2681556"/>
    <lineage>
        <taxon>Bacteria</taxon>
        <taxon>Pseudomonadati</taxon>
        <taxon>Bacteroidota</taxon>
        <taxon>Flavobacteriia</taxon>
        <taxon>Flavobacteriales</taxon>
        <taxon>Weeksellaceae</taxon>
        <taxon>Elizabethkingia</taxon>
    </lineage>
</organism>
<dbReference type="CDD" id="cd00593">
    <property type="entry name" value="RIBOc"/>
    <property type="match status" value="1"/>
</dbReference>
<dbReference type="SUPFAM" id="SSF54768">
    <property type="entry name" value="dsRNA-binding domain-like"/>
    <property type="match status" value="1"/>
</dbReference>
<dbReference type="GO" id="GO:0019843">
    <property type="term" value="F:rRNA binding"/>
    <property type="evidence" value="ECO:0007669"/>
    <property type="project" value="UniProtKB-KW"/>
</dbReference>
<dbReference type="Pfam" id="PF00636">
    <property type="entry name" value="Ribonuclease_3"/>
    <property type="match status" value="1"/>
</dbReference>
<comment type="function">
    <text evidence="10 11">Digests double-stranded RNA. Involved in the processing of primary rRNA transcript to yield the immediate precursors to the large and small rRNAs (23S and 16S). Processes some mRNAs, and tRNAs when they are encoded in the rRNA operon. Processes pre-crRNA and tracrRNA of type II CRISPR loci if present in the organism.</text>
</comment>
<feature type="active site" evidence="11">
    <location>
        <position position="69"/>
    </location>
</feature>
<feature type="domain" description="DRBM" evidence="12">
    <location>
        <begin position="174"/>
        <end position="242"/>
    </location>
</feature>
<keyword evidence="9 11" id="KW-0694">RNA-binding</keyword>
<evidence type="ECO:0000256" key="5">
    <source>
        <dbReference type="ARBA" id="ARBA00022723"/>
    </source>
</evidence>
<dbReference type="GO" id="GO:0008033">
    <property type="term" value="P:tRNA processing"/>
    <property type="evidence" value="ECO:0007669"/>
    <property type="project" value="UniProtKB-KW"/>
</dbReference>
<keyword evidence="6 11" id="KW-0255">Endonuclease</keyword>
<dbReference type="EMBL" id="JAAABJ010000518">
    <property type="protein sequence ID" value="NAW51305.1"/>
    <property type="molecule type" value="Genomic_DNA"/>
</dbReference>
<name>A0A845PUH7_9FLAO</name>
<dbReference type="Proteomes" id="UP000553459">
    <property type="component" value="Unassembled WGS sequence"/>
</dbReference>
<keyword evidence="15" id="KW-1185">Reference proteome</keyword>
<dbReference type="Pfam" id="PF00035">
    <property type="entry name" value="dsrm"/>
    <property type="match status" value="1"/>
</dbReference>
<evidence type="ECO:0000256" key="1">
    <source>
        <dbReference type="ARBA" id="ARBA00000109"/>
    </source>
</evidence>
<evidence type="ECO:0000256" key="8">
    <source>
        <dbReference type="ARBA" id="ARBA00022842"/>
    </source>
</evidence>
<reference evidence="14 15" key="1">
    <citation type="submission" date="2019-11" db="EMBL/GenBank/DDBJ databases">
        <title>Characterization of Elizabethkingia argenteiflava sp. nov., isolated from inner surface of Soybean Pods.</title>
        <authorList>
            <person name="Mo S."/>
        </authorList>
    </citation>
    <scope>NUCLEOTIDE SEQUENCE [LARGE SCALE GENOMIC DNA]</scope>
    <source>
        <strain evidence="14 15">YB22</strain>
    </source>
</reference>
<keyword evidence="4 11" id="KW-0540">Nuclease</keyword>
<dbReference type="AlphaFoldDB" id="A0A845PUH7"/>
<dbReference type="InterPro" id="IPR000999">
    <property type="entry name" value="RNase_III_dom"/>
</dbReference>
<dbReference type="InterPro" id="IPR014720">
    <property type="entry name" value="dsRBD_dom"/>
</dbReference>
<comment type="caution">
    <text evidence="14">The sequence shown here is derived from an EMBL/GenBank/DDBJ whole genome shotgun (WGS) entry which is preliminary data.</text>
</comment>
<dbReference type="PANTHER" id="PTHR14950">
    <property type="entry name" value="DICER-RELATED"/>
    <property type="match status" value="1"/>
</dbReference>
<feature type="binding site" evidence="11">
    <location>
        <position position="133"/>
    </location>
    <ligand>
        <name>Mg(2+)</name>
        <dbReference type="ChEBI" id="CHEBI:18420"/>
    </ligand>
</feature>
<evidence type="ECO:0000256" key="10">
    <source>
        <dbReference type="ARBA" id="ARBA00049596"/>
    </source>
</evidence>
<keyword evidence="11" id="KW-0819">tRNA processing</keyword>
<feature type="binding site" evidence="11">
    <location>
        <position position="136"/>
    </location>
    <ligand>
        <name>Mg(2+)</name>
        <dbReference type="ChEBI" id="CHEBI:18420"/>
    </ligand>
</feature>
<keyword evidence="3 11" id="KW-0507">mRNA processing</keyword>
<dbReference type="GO" id="GO:0004525">
    <property type="term" value="F:ribonuclease III activity"/>
    <property type="evidence" value="ECO:0007669"/>
    <property type="project" value="UniProtKB-UniRule"/>
</dbReference>
<keyword evidence="11" id="KW-0963">Cytoplasm</keyword>
<keyword evidence="7 11" id="KW-0378">Hydrolase</keyword>
<protein>
    <recommendedName>
        <fullName evidence="11">Ribonuclease 3</fullName>
        <ecNumber evidence="11">3.1.26.3</ecNumber>
    </recommendedName>
    <alternativeName>
        <fullName evidence="11">Ribonuclease III</fullName>
        <shortName evidence="11">RNase III</shortName>
    </alternativeName>
</protein>
<evidence type="ECO:0000256" key="6">
    <source>
        <dbReference type="ARBA" id="ARBA00022759"/>
    </source>
</evidence>
<comment type="subcellular location">
    <subcellularLocation>
        <location evidence="11">Cytoplasm</location>
    </subcellularLocation>
</comment>
<dbReference type="PROSITE" id="PS00517">
    <property type="entry name" value="RNASE_3_1"/>
    <property type="match status" value="1"/>
</dbReference>
<evidence type="ECO:0000256" key="7">
    <source>
        <dbReference type="ARBA" id="ARBA00022801"/>
    </source>
</evidence>
<dbReference type="PANTHER" id="PTHR14950:SF37">
    <property type="entry name" value="ENDORIBONUCLEASE DICER"/>
    <property type="match status" value="1"/>
</dbReference>
<keyword evidence="5 11" id="KW-0479">Metal-binding</keyword>
<dbReference type="InterPro" id="IPR011907">
    <property type="entry name" value="RNase_III"/>
</dbReference>